<organism evidence="1 2">
    <name type="scientific">Artomyces pyxidatus</name>
    <dbReference type="NCBI Taxonomy" id="48021"/>
    <lineage>
        <taxon>Eukaryota</taxon>
        <taxon>Fungi</taxon>
        <taxon>Dikarya</taxon>
        <taxon>Basidiomycota</taxon>
        <taxon>Agaricomycotina</taxon>
        <taxon>Agaricomycetes</taxon>
        <taxon>Russulales</taxon>
        <taxon>Auriscalpiaceae</taxon>
        <taxon>Artomyces</taxon>
    </lineage>
</organism>
<protein>
    <submittedName>
        <fullName evidence="1">Uncharacterized protein</fullName>
    </submittedName>
</protein>
<reference evidence="1" key="2">
    <citation type="journal article" date="2022" name="New Phytol.">
        <title>Evolutionary transition to the ectomycorrhizal habit in the genomes of a hyperdiverse lineage of mushroom-forming fungi.</title>
        <authorList>
            <person name="Looney B."/>
            <person name="Miyauchi S."/>
            <person name="Morin E."/>
            <person name="Drula E."/>
            <person name="Courty P.E."/>
            <person name="Kohler A."/>
            <person name="Kuo A."/>
            <person name="LaButti K."/>
            <person name="Pangilinan J."/>
            <person name="Lipzen A."/>
            <person name="Riley R."/>
            <person name="Andreopoulos W."/>
            <person name="He G."/>
            <person name="Johnson J."/>
            <person name="Nolan M."/>
            <person name="Tritt A."/>
            <person name="Barry K.W."/>
            <person name="Grigoriev I.V."/>
            <person name="Nagy L.G."/>
            <person name="Hibbett D."/>
            <person name="Henrissat B."/>
            <person name="Matheny P.B."/>
            <person name="Labbe J."/>
            <person name="Martin F.M."/>
        </authorList>
    </citation>
    <scope>NUCLEOTIDE SEQUENCE</scope>
    <source>
        <strain evidence="1">HHB10654</strain>
    </source>
</reference>
<reference evidence="1" key="1">
    <citation type="submission" date="2021-03" db="EMBL/GenBank/DDBJ databases">
        <authorList>
            <consortium name="DOE Joint Genome Institute"/>
            <person name="Ahrendt S."/>
            <person name="Looney B.P."/>
            <person name="Miyauchi S."/>
            <person name="Morin E."/>
            <person name="Drula E."/>
            <person name="Courty P.E."/>
            <person name="Chicoki N."/>
            <person name="Fauchery L."/>
            <person name="Kohler A."/>
            <person name="Kuo A."/>
            <person name="Labutti K."/>
            <person name="Pangilinan J."/>
            <person name="Lipzen A."/>
            <person name="Riley R."/>
            <person name="Andreopoulos W."/>
            <person name="He G."/>
            <person name="Johnson J."/>
            <person name="Barry K.W."/>
            <person name="Grigoriev I.V."/>
            <person name="Nagy L."/>
            <person name="Hibbett D."/>
            <person name="Henrissat B."/>
            <person name="Matheny P.B."/>
            <person name="Labbe J."/>
            <person name="Martin F."/>
        </authorList>
    </citation>
    <scope>NUCLEOTIDE SEQUENCE</scope>
    <source>
        <strain evidence="1">HHB10654</strain>
    </source>
</reference>
<dbReference type="EMBL" id="MU277205">
    <property type="protein sequence ID" value="KAI0062905.1"/>
    <property type="molecule type" value="Genomic_DNA"/>
</dbReference>
<proteinExistence type="predicted"/>
<name>A0ACB8T3W0_9AGAM</name>
<gene>
    <name evidence="1" type="ORF">BV25DRAFT_1803153</name>
</gene>
<evidence type="ECO:0000313" key="1">
    <source>
        <dbReference type="EMBL" id="KAI0062905.1"/>
    </source>
</evidence>
<sequence length="496" mass="54086">MAAATGHQPHREMTRMQKGLVDSSFEEGHYEAGIAVLAQTRSPNYTPSRSHIRQLLFIALYPSSPLGDKGKGRATHDTVALARTAPPKATSSAVVLSNSATVAAQTTLMSFAQTNSPSALLRALPSYDELGTKNPGDSGDPVMDGASEQDSLVARGAARFQQCKDCWQILRGGFIPPAEESPSVVPGSPSKRRRVEVPMYYSHSSEDGPPSTVGSTAWPVLDWLLTLFEQDETETAKDQQVKYSPLLLSHIPSTRSDSGAKWAANVPLNVVFCCFKEKEQRRRDMGGRLLTLLINLTATNLFDLPLFLNLLHSHLPTDASEFREMCSMLPPSPAVLRFKLALCQRFLSHGPASRGPSTPKAQARRPIPNRTRRKQGGVVSVDVAKPLSVDSTSHPVSSMTPSRAVLLPASEVLHLLASVSDKDPMTYLVKSQLLVAYGTLQRQTVVEERSQDWIEMLRDGRVRKAVEEAFGNQSAEGSKHDSHGTGTFLLSLISVW</sequence>
<dbReference type="Proteomes" id="UP000814140">
    <property type="component" value="Unassembled WGS sequence"/>
</dbReference>
<comment type="caution">
    <text evidence="1">The sequence shown here is derived from an EMBL/GenBank/DDBJ whole genome shotgun (WGS) entry which is preliminary data.</text>
</comment>
<accession>A0ACB8T3W0</accession>
<evidence type="ECO:0000313" key="2">
    <source>
        <dbReference type="Proteomes" id="UP000814140"/>
    </source>
</evidence>
<keyword evidence="2" id="KW-1185">Reference proteome</keyword>